<dbReference type="GeneID" id="76201499"/>
<dbReference type="EMBL" id="JBHTAX010000001">
    <property type="protein sequence ID" value="MFC7191727.1"/>
    <property type="molecule type" value="Genomic_DNA"/>
</dbReference>
<dbReference type="RefSeq" id="WP_248903499.1">
    <property type="nucleotide sequence ID" value="NZ_CP109979.1"/>
</dbReference>
<keyword evidence="2" id="KW-1185">Reference proteome</keyword>
<comment type="caution">
    <text evidence="1">The sequence shown here is derived from an EMBL/GenBank/DDBJ whole genome shotgun (WGS) entry which is preliminary data.</text>
</comment>
<proteinExistence type="predicted"/>
<evidence type="ECO:0000313" key="2">
    <source>
        <dbReference type="Proteomes" id="UP001596417"/>
    </source>
</evidence>
<name>A0ABD5YTI8_9EURY</name>
<dbReference type="AlphaFoldDB" id="A0ABD5YTI8"/>
<sequence>MGIRSNVLRAAVVVIIVLVTLGTVGVVAGDGTEHSSTDSEVKQIGSQEIEISDVHVTVSDVHLSGSDLPSVHIEERTYTVHDASMVIDGLTITHNGQTYEVCSISIVMDDVSVTVEDVHVD</sequence>
<protein>
    <submittedName>
        <fullName evidence="1">Uncharacterized protein</fullName>
    </submittedName>
</protein>
<accession>A0ABD5YTI8</accession>
<gene>
    <name evidence="1" type="ORF">ACFQL7_19335</name>
</gene>
<dbReference type="Proteomes" id="UP001596417">
    <property type="component" value="Unassembled WGS sequence"/>
</dbReference>
<reference evidence="1 2" key="1">
    <citation type="journal article" date="2019" name="Int. J. Syst. Evol. Microbiol.">
        <title>The Global Catalogue of Microorganisms (GCM) 10K type strain sequencing project: providing services to taxonomists for standard genome sequencing and annotation.</title>
        <authorList>
            <consortium name="The Broad Institute Genomics Platform"/>
            <consortium name="The Broad Institute Genome Sequencing Center for Infectious Disease"/>
            <person name="Wu L."/>
            <person name="Ma J."/>
        </authorList>
    </citation>
    <scope>NUCLEOTIDE SEQUENCE [LARGE SCALE GENOMIC DNA]</scope>
    <source>
        <strain evidence="1 2">RDMS1</strain>
    </source>
</reference>
<organism evidence="1 2">
    <name type="scientific">Halocatena marina</name>
    <dbReference type="NCBI Taxonomy" id="2934937"/>
    <lineage>
        <taxon>Archaea</taxon>
        <taxon>Methanobacteriati</taxon>
        <taxon>Methanobacteriota</taxon>
        <taxon>Stenosarchaea group</taxon>
        <taxon>Halobacteria</taxon>
        <taxon>Halobacteriales</taxon>
        <taxon>Natronomonadaceae</taxon>
        <taxon>Halocatena</taxon>
    </lineage>
</organism>
<evidence type="ECO:0000313" key="1">
    <source>
        <dbReference type="EMBL" id="MFC7191727.1"/>
    </source>
</evidence>